<sequence>MLKPLFMGSIFDDPLRKGINFNPHQKGSKKTQKLFIIGHLVVFFLLDFFDMLVFKILIQEFQVEKRETILMRTQIGPRSKTDSGKIFIGLRLDGITTLSWKEGMNRILMERSITNSNGRRKASLFNDDKLKLLSNVSGHEVGILKLVFFRISEPRRNANPFYINEGEYLSALELHANKAGHIKLSGSFQGYLVFASSPELLSSFLSELCVLGFSWVVIVLVDGWLSDHSNEKSCIAGKSSQLPVDAPVAWLFNQQRRVTRQQTCLQGLTLTVRLAHHSETVTCIDARGVKPMVDHEIIIPDRVPGARWDFRVDTQQQILTRGFSFLSSKRNHTNFSTRKRGIGLSGKGYCVQIIYELPTIAHLSFRVSQDREAEIKASRVLRQVLWTLRPHLCRFIYIQSFRSLIKIKLHRMNPCESPNHRGSDRGVLAGIMTDVELPKTRL</sequence>
<keyword evidence="3" id="KW-1185">Reference proteome</keyword>
<organism evidence="2 3">
    <name type="scientific">Puccinia sorghi</name>
    <dbReference type="NCBI Taxonomy" id="27349"/>
    <lineage>
        <taxon>Eukaryota</taxon>
        <taxon>Fungi</taxon>
        <taxon>Dikarya</taxon>
        <taxon>Basidiomycota</taxon>
        <taxon>Pucciniomycotina</taxon>
        <taxon>Pucciniomycetes</taxon>
        <taxon>Pucciniales</taxon>
        <taxon>Pucciniaceae</taxon>
        <taxon>Puccinia</taxon>
    </lineage>
</organism>
<evidence type="ECO:0000313" key="3">
    <source>
        <dbReference type="Proteomes" id="UP000037035"/>
    </source>
</evidence>
<proteinExistence type="predicted"/>
<reference evidence="2 3" key="1">
    <citation type="submission" date="2015-08" db="EMBL/GenBank/DDBJ databases">
        <title>Next Generation Sequencing and Analysis of the Genome of Puccinia sorghi L Schw, the Causal Agent of Maize Common Rust.</title>
        <authorList>
            <person name="Rochi L."/>
            <person name="Burguener G."/>
            <person name="Darino M."/>
            <person name="Turjanski A."/>
            <person name="Kreff E."/>
            <person name="Dieguez M.J."/>
            <person name="Sacco F."/>
        </authorList>
    </citation>
    <scope>NUCLEOTIDE SEQUENCE [LARGE SCALE GENOMIC DNA]</scope>
    <source>
        <strain evidence="2 3">RO10H11247</strain>
    </source>
</reference>
<evidence type="ECO:0000256" key="1">
    <source>
        <dbReference type="SAM" id="Phobius"/>
    </source>
</evidence>
<name>A0A0L6VJC9_9BASI</name>
<keyword evidence="1" id="KW-0472">Membrane</keyword>
<gene>
    <name evidence="2" type="ORF">VP01_1493g2</name>
</gene>
<keyword evidence="1" id="KW-0812">Transmembrane</keyword>
<keyword evidence="1" id="KW-1133">Transmembrane helix</keyword>
<dbReference type="VEuPathDB" id="FungiDB:VP01_1493g2"/>
<protein>
    <submittedName>
        <fullName evidence="2">Uncharacterized protein</fullName>
    </submittedName>
</protein>
<dbReference type="Proteomes" id="UP000037035">
    <property type="component" value="Unassembled WGS sequence"/>
</dbReference>
<feature type="transmembrane region" description="Helical" evidence="1">
    <location>
        <begin position="34"/>
        <end position="58"/>
    </location>
</feature>
<dbReference type="AlphaFoldDB" id="A0A0L6VJC9"/>
<accession>A0A0L6VJC9</accession>
<evidence type="ECO:0000313" key="2">
    <source>
        <dbReference type="EMBL" id="KNZ60838.1"/>
    </source>
</evidence>
<comment type="caution">
    <text evidence="2">The sequence shown here is derived from an EMBL/GenBank/DDBJ whole genome shotgun (WGS) entry which is preliminary data.</text>
</comment>
<dbReference type="EMBL" id="LAVV01005486">
    <property type="protein sequence ID" value="KNZ60838.1"/>
    <property type="molecule type" value="Genomic_DNA"/>
</dbReference>